<gene>
    <name evidence="2" type="ORF">C7B65_09660</name>
</gene>
<name>A0A2T1DHJ9_9CYAN</name>
<dbReference type="AlphaFoldDB" id="A0A2T1DHJ9"/>
<accession>A0A2T1DHJ9</accession>
<proteinExistence type="predicted"/>
<evidence type="ECO:0000313" key="2">
    <source>
        <dbReference type="EMBL" id="PSB19924.1"/>
    </source>
</evidence>
<feature type="transmembrane region" description="Helical" evidence="1">
    <location>
        <begin position="40"/>
        <end position="60"/>
    </location>
</feature>
<keyword evidence="3" id="KW-1185">Reference proteome</keyword>
<keyword evidence="1" id="KW-0472">Membrane</keyword>
<reference evidence="2 3" key="1">
    <citation type="submission" date="2018-02" db="EMBL/GenBank/DDBJ databases">
        <authorList>
            <person name="Cohen D.B."/>
            <person name="Kent A.D."/>
        </authorList>
    </citation>
    <scope>NUCLEOTIDE SEQUENCE [LARGE SCALE GENOMIC DNA]</scope>
    <source>
        <strain evidence="2 3">ULC007</strain>
    </source>
</reference>
<keyword evidence="1" id="KW-1133">Transmembrane helix</keyword>
<feature type="transmembrane region" description="Helical" evidence="1">
    <location>
        <begin position="12"/>
        <end position="28"/>
    </location>
</feature>
<reference evidence="2 3" key="2">
    <citation type="submission" date="2018-03" db="EMBL/GenBank/DDBJ databases">
        <title>The ancient ancestry and fast evolution of plastids.</title>
        <authorList>
            <person name="Moore K.R."/>
            <person name="Magnabosco C."/>
            <person name="Momper L."/>
            <person name="Gold D.A."/>
            <person name="Bosak T."/>
            <person name="Fournier G.P."/>
        </authorList>
    </citation>
    <scope>NUCLEOTIDE SEQUENCE [LARGE SCALE GENOMIC DNA]</scope>
    <source>
        <strain evidence="2 3">ULC007</strain>
    </source>
</reference>
<dbReference type="Proteomes" id="UP000238634">
    <property type="component" value="Unassembled WGS sequence"/>
</dbReference>
<dbReference type="RefSeq" id="WP_073071101.1">
    <property type="nucleotide sequence ID" value="NZ_MPPI01000010.1"/>
</dbReference>
<evidence type="ECO:0000256" key="1">
    <source>
        <dbReference type="SAM" id="Phobius"/>
    </source>
</evidence>
<feature type="transmembrane region" description="Helical" evidence="1">
    <location>
        <begin position="72"/>
        <end position="93"/>
    </location>
</feature>
<dbReference type="EMBL" id="PVWG01000008">
    <property type="protein sequence ID" value="PSB19924.1"/>
    <property type="molecule type" value="Genomic_DNA"/>
</dbReference>
<dbReference type="OrthoDB" id="425763at2"/>
<organism evidence="2 3">
    <name type="scientific">Phormidesmis priestleyi ULC007</name>
    <dbReference type="NCBI Taxonomy" id="1920490"/>
    <lineage>
        <taxon>Bacteria</taxon>
        <taxon>Bacillati</taxon>
        <taxon>Cyanobacteriota</taxon>
        <taxon>Cyanophyceae</taxon>
        <taxon>Leptolyngbyales</taxon>
        <taxon>Leptolyngbyaceae</taxon>
        <taxon>Phormidesmis</taxon>
    </lineage>
</organism>
<sequence>MAHPVWHEHLQLLSYFASVLGLYILVNSKQDESDDPDNTNHVLFSMTFAYWIVHCMAIAAQKSISPDWEIAALSLKFTAVFSFLLTFSCALSLPLHRISVRAKQTE</sequence>
<protein>
    <submittedName>
        <fullName evidence="2">Uncharacterized protein</fullName>
    </submittedName>
</protein>
<comment type="caution">
    <text evidence="2">The sequence shown here is derived from an EMBL/GenBank/DDBJ whole genome shotgun (WGS) entry which is preliminary data.</text>
</comment>
<evidence type="ECO:0000313" key="3">
    <source>
        <dbReference type="Proteomes" id="UP000238634"/>
    </source>
</evidence>
<keyword evidence="1" id="KW-0812">Transmembrane</keyword>